<evidence type="ECO:0000313" key="3">
    <source>
        <dbReference type="EMBL" id="KAF6153998.1"/>
    </source>
</evidence>
<dbReference type="EMBL" id="JACGCM010002328">
    <property type="protein sequence ID" value="KAF6141319.1"/>
    <property type="molecule type" value="Genomic_DNA"/>
</dbReference>
<dbReference type="EMBL" id="JACGCM010001542">
    <property type="protein sequence ID" value="KAF6153998.1"/>
    <property type="molecule type" value="Genomic_DNA"/>
</dbReference>
<feature type="compositionally biased region" description="Low complexity" evidence="1">
    <location>
        <begin position="94"/>
        <end position="120"/>
    </location>
</feature>
<protein>
    <submittedName>
        <fullName evidence="3">Uncharacterized protein</fullName>
    </submittedName>
</protein>
<keyword evidence="4" id="KW-1185">Reference proteome</keyword>
<sequence length="165" mass="18287">MERENRKRGRSSSENDEEEKKAKKQQQQIDFNGNELLKSTGNSSFDVFDFPWLKEKNLVSESEEWKKLGDDDVFSSCLLDSSWTVGIDLMLSSSSSSTNQEQQQQQQQLCTLSDSPSSSSLVGEDESWALDGNEIDGGDCIWSSVLNQPLSKSFGFGCVSGGGTY</sequence>
<dbReference type="AlphaFoldDB" id="A0A7J7MGZ4"/>
<evidence type="ECO:0000313" key="4">
    <source>
        <dbReference type="Proteomes" id="UP000541444"/>
    </source>
</evidence>
<gene>
    <name evidence="3" type="ORF">GIB67_005147</name>
    <name evidence="2" type="ORF">GIB67_008496</name>
</gene>
<feature type="region of interest" description="Disordered" evidence="1">
    <location>
        <begin position="94"/>
        <end position="124"/>
    </location>
</feature>
<comment type="caution">
    <text evidence="3">The sequence shown here is derived from an EMBL/GenBank/DDBJ whole genome shotgun (WGS) entry which is preliminary data.</text>
</comment>
<organism evidence="3 4">
    <name type="scientific">Kingdonia uniflora</name>
    <dbReference type="NCBI Taxonomy" id="39325"/>
    <lineage>
        <taxon>Eukaryota</taxon>
        <taxon>Viridiplantae</taxon>
        <taxon>Streptophyta</taxon>
        <taxon>Embryophyta</taxon>
        <taxon>Tracheophyta</taxon>
        <taxon>Spermatophyta</taxon>
        <taxon>Magnoliopsida</taxon>
        <taxon>Ranunculales</taxon>
        <taxon>Circaeasteraceae</taxon>
        <taxon>Kingdonia</taxon>
    </lineage>
</organism>
<proteinExistence type="predicted"/>
<feature type="compositionally biased region" description="Basic residues" evidence="1">
    <location>
        <begin position="1"/>
        <end position="10"/>
    </location>
</feature>
<reference evidence="3 4" key="1">
    <citation type="journal article" date="2020" name="IScience">
        <title>Genome Sequencing of the Endangered Kingdonia uniflora (Circaeasteraceae, Ranunculales) Reveals Potential Mechanisms of Evolutionary Specialization.</title>
        <authorList>
            <person name="Sun Y."/>
            <person name="Deng T."/>
            <person name="Zhang A."/>
            <person name="Moore M.J."/>
            <person name="Landis J.B."/>
            <person name="Lin N."/>
            <person name="Zhang H."/>
            <person name="Zhang X."/>
            <person name="Huang J."/>
            <person name="Zhang X."/>
            <person name="Sun H."/>
            <person name="Wang H."/>
        </authorList>
    </citation>
    <scope>NUCLEOTIDE SEQUENCE [LARGE SCALE GENOMIC DNA]</scope>
    <source>
        <strain evidence="3">TB1705</strain>
        <tissue evidence="3">Leaf</tissue>
    </source>
</reference>
<evidence type="ECO:0000256" key="1">
    <source>
        <dbReference type="SAM" id="MobiDB-lite"/>
    </source>
</evidence>
<dbReference type="Proteomes" id="UP000541444">
    <property type="component" value="Unassembled WGS sequence"/>
</dbReference>
<dbReference type="OrthoDB" id="749393at2759"/>
<feature type="region of interest" description="Disordered" evidence="1">
    <location>
        <begin position="1"/>
        <end position="47"/>
    </location>
</feature>
<name>A0A7J7MGZ4_9MAGN</name>
<accession>A0A7J7MGZ4</accession>
<evidence type="ECO:0000313" key="2">
    <source>
        <dbReference type="EMBL" id="KAF6141319.1"/>
    </source>
</evidence>